<evidence type="ECO:0000313" key="14">
    <source>
        <dbReference type="EMBL" id="RGE90044.1"/>
    </source>
</evidence>
<keyword evidence="3 10" id="KW-0285">Flavoprotein</keyword>
<keyword evidence="12" id="KW-0472">Membrane</keyword>
<comment type="similarity">
    <text evidence="10 12">Belongs to the ApbE family.</text>
</comment>
<evidence type="ECO:0000256" key="8">
    <source>
        <dbReference type="ARBA" id="ARBA00031306"/>
    </source>
</evidence>
<evidence type="ECO:0000256" key="5">
    <source>
        <dbReference type="ARBA" id="ARBA00022723"/>
    </source>
</evidence>
<keyword evidence="12" id="KW-1003">Cell membrane</keyword>
<evidence type="ECO:0000256" key="6">
    <source>
        <dbReference type="ARBA" id="ARBA00022827"/>
    </source>
</evidence>
<dbReference type="OrthoDB" id="9778595at2"/>
<dbReference type="GO" id="GO:0005886">
    <property type="term" value="C:plasma membrane"/>
    <property type="evidence" value="ECO:0007669"/>
    <property type="project" value="UniProtKB-SubCell"/>
</dbReference>
<evidence type="ECO:0000256" key="1">
    <source>
        <dbReference type="ARBA" id="ARBA00011955"/>
    </source>
</evidence>
<keyword evidence="4 10" id="KW-0808">Transferase</keyword>
<dbReference type="SUPFAM" id="SSF143631">
    <property type="entry name" value="ApbE-like"/>
    <property type="match status" value="1"/>
</dbReference>
<dbReference type="EMBL" id="QVLX01000001">
    <property type="protein sequence ID" value="RGE90044.1"/>
    <property type="molecule type" value="Genomic_DNA"/>
</dbReference>
<reference evidence="14 15" key="1">
    <citation type="submission" date="2018-08" db="EMBL/GenBank/DDBJ databases">
        <title>A genome reference for cultivated species of the human gut microbiota.</title>
        <authorList>
            <person name="Zou Y."/>
            <person name="Xue W."/>
            <person name="Luo G."/>
        </authorList>
    </citation>
    <scope>NUCLEOTIDE SEQUENCE [LARGE SCALE GENOMIC DNA]</scope>
    <source>
        <strain evidence="14 15">AF37-2AT</strain>
    </source>
</reference>
<keyword evidence="5 10" id="KW-0479">Metal-binding</keyword>
<evidence type="ECO:0000256" key="2">
    <source>
        <dbReference type="ARBA" id="ARBA00016337"/>
    </source>
</evidence>
<keyword evidence="15" id="KW-1185">Reference proteome</keyword>
<feature type="binding site" evidence="11">
    <location>
        <position position="293"/>
    </location>
    <ligand>
        <name>Mg(2+)</name>
        <dbReference type="ChEBI" id="CHEBI:18420"/>
    </ligand>
</feature>
<dbReference type="GO" id="GO:0046872">
    <property type="term" value="F:metal ion binding"/>
    <property type="evidence" value="ECO:0007669"/>
    <property type="project" value="UniProtKB-UniRule"/>
</dbReference>
<proteinExistence type="inferred from homology"/>
<protein>
    <recommendedName>
        <fullName evidence="2 10">FAD:protein FMN transferase</fullName>
        <ecNumber evidence="1 10">2.7.1.180</ecNumber>
    </recommendedName>
    <alternativeName>
        <fullName evidence="8 10">Flavin transferase</fullName>
    </alternativeName>
</protein>
<dbReference type="PIRSF" id="PIRSF006268">
    <property type="entry name" value="ApbE"/>
    <property type="match status" value="1"/>
</dbReference>
<sequence length="354" mass="39105">MRRERRRYYAVMLMLIFVCGIVLTACQGGLTGGEKGQNQEVQKEFFAMDTYMTFSLYGEKAGETLKDAEAKIRKLESEWSVTNQNSEIYQVNHSNGNPVTLSEDTAEVVRYALDMAKETGGALDPTIYPVLTAWGFTTGKNRVPKETEIRTLLEHVGYEKVILDGQTLTLPEEMELDLGAVGKGYAGDLTADLVKEHGLESALLNIGGNIQAVGSRPDGEDWRLAIRSPYGEGEVGLLKVSDCAVVTSGNYERYFTAKDGTRYGHIIDPKTGYPVDNGLASVTIVTEEGKMGDALSTALFVKGLDGAKAYWQSHDGFEMIVMTEDQKLYVTEGLDEKFTLSGTFSQMERHVIRR</sequence>
<keyword evidence="12" id="KW-0449">Lipoprotein</keyword>
<evidence type="ECO:0000256" key="9">
    <source>
        <dbReference type="ARBA" id="ARBA00048540"/>
    </source>
</evidence>
<comment type="cofactor">
    <cofactor evidence="11">
        <name>Mg(2+)</name>
        <dbReference type="ChEBI" id="CHEBI:18420"/>
    </cofactor>
    <cofactor evidence="11">
        <name>Mn(2+)</name>
        <dbReference type="ChEBI" id="CHEBI:29035"/>
    </cofactor>
    <text evidence="11">Magnesium. Can also use manganese.</text>
</comment>
<keyword evidence="6 10" id="KW-0274">FAD</keyword>
<evidence type="ECO:0000256" key="11">
    <source>
        <dbReference type="PIRSR" id="PIRSR006268-2"/>
    </source>
</evidence>
<dbReference type="PROSITE" id="PS51257">
    <property type="entry name" value="PROKAR_LIPOPROTEIN"/>
    <property type="match status" value="1"/>
</dbReference>
<evidence type="ECO:0000256" key="10">
    <source>
        <dbReference type="PIRNR" id="PIRNR006268"/>
    </source>
</evidence>
<dbReference type="Gene3D" id="3.10.520.10">
    <property type="entry name" value="ApbE-like domains"/>
    <property type="match status" value="1"/>
</dbReference>
<name>A0A3E3K5R8_9FIRM</name>
<evidence type="ECO:0000256" key="12">
    <source>
        <dbReference type="RuleBase" id="RU363002"/>
    </source>
</evidence>
<dbReference type="InterPro" id="IPR024932">
    <property type="entry name" value="ApbE"/>
</dbReference>
<feature type="binding site" evidence="11">
    <location>
        <position position="180"/>
    </location>
    <ligand>
        <name>Mg(2+)</name>
        <dbReference type="ChEBI" id="CHEBI:18420"/>
    </ligand>
</feature>
<dbReference type="Proteomes" id="UP000261080">
    <property type="component" value="Unassembled WGS sequence"/>
</dbReference>
<comment type="subcellular location">
    <subcellularLocation>
        <location evidence="12">Cell inner membrane</location>
        <topology evidence="12">Lipid-anchor</topology>
        <orientation evidence="12">Periplasmic side</orientation>
    </subcellularLocation>
</comment>
<comment type="function">
    <text evidence="12">Flavin transferase that catalyzes the transfer of the FMN moiety of FAD and its covalent binding to the hydroxyl group of a threonine residue in a target flavoprotein.</text>
</comment>
<keyword evidence="12" id="KW-0997">Cell inner membrane</keyword>
<keyword evidence="7 10" id="KW-0460">Magnesium</keyword>
<dbReference type="InterPro" id="IPR003374">
    <property type="entry name" value="ApbE-like_sf"/>
</dbReference>
<keyword evidence="13" id="KW-0175">Coiled coil</keyword>
<accession>A0A3E3K5R8</accession>
<dbReference type="EC" id="2.7.1.180" evidence="1 10"/>
<dbReference type="RefSeq" id="WP_082349843.1">
    <property type="nucleotide sequence ID" value="NZ_CALBAT010000016.1"/>
</dbReference>
<evidence type="ECO:0000256" key="13">
    <source>
        <dbReference type="SAM" id="Coils"/>
    </source>
</evidence>
<organism evidence="14 15">
    <name type="scientific">Sellimonas intestinalis</name>
    <dbReference type="NCBI Taxonomy" id="1653434"/>
    <lineage>
        <taxon>Bacteria</taxon>
        <taxon>Bacillati</taxon>
        <taxon>Bacillota</taxon>
        <taxon>Clostridia</taxon>
        <taxon>Lachnospirales</taxon>
        <taxon>Lachnospiraceae</taxon>
        <taxon>Sellimonas</taxon>
    </lineage>
</organism>
<evidence type="ECO:0000313" key="15">
    <source>
        <dbReference type="Proteomes" id="UP000261080"/>
    </source>
</evidence>
<feature type="binding site" evidence="11">
    <location>
        <position position="297"/>
    </location>
    <ligand>
        <name>Mg(2+)</name>
        <dbReference type="ChEBI" id="CHEBI:18420"/>
    </ligand>
</feature>
<dbReference type="GeneID" id="97192678"/>
<evidence type="ECO:0000256" key="7">
    <source>
        <dbReference type="ARBA" id="ARBA00022842"/>
    </source>
</evidence>
<evidence type="ECO:0000256" key="4">
    <source>
        <dbReference type="ARBA" id="ARBA00022679"/>
    </source>
</evidence>
<feature type="coiled-coil region" evidence="13">
    <location>
        <begin position="58"/>
        <end position="85"/>
    </location>
</feature>
<dbReference type="PANTHER" id="PTHR30040:SF2">
    <property type="entry name" value="FAD:PROTEIN FMN TRANSFERASE"/>
    <property type="match status" value="1"/>
</dbReference>
<evidence type="ECO:0000256" key="3">
    <source>
        <dbReference type="ARBA" id="ARBA00022630"/>
    </source>
</evidence>
<comment type="catalytic activity">
    <reaction evidence="9 10 12">
        <text>L-threonyl-[protein] + FAD = FMN-L-threonyl-[protein] + AMP + H(+)</text>
        <dbReference type="Rhea" id="RHEA:36847"/>
        <dbReference type="Rhea" id="RHEA-COMP:11060"/>
        <dbReference type="Rhea" id="RHEA-COMP:11061"/>
        <dbReference type="ChEBI" id="CHEBI:15378"/>
        <dbReference type="ChEBI" id="CHEBI:30013"/>
        <dbReference type="ChEBI" id="CHEBI:57692"/>
        <dbReference type="ChEBI" id="CHEBI:74257"/>
        <dbReference type="ChEBI" id="CHEBI:456215"/>
        <dbReference type="EC" id="2.7.1.180"/>
    </reaction>
</comment>
<dbReference type="AlphaFoldDB" id="A0A3E3K5R8"/>
<dbReference type="Pfam" id="PF02424">
    <property type="entry name" value="ApbE"/>
    <property type="match status" value="1"/>
</dbReference>
<dbReference type="PANTHER" id="PTHR30040">
    <property type="entry name" value="THIAMINE BIOSYNTHESIS LIPOPROTEIN APBE"/>
    <property type="match status" value="1"/>
</dbReference>
<gene>
    <name evidence="14" type="ORF">DW016_01955</name>
</gene>
<comment type="caution">
    <text evidence="14">The sequence shown here is derived from an EMBL/GenBank/DDBJ whole genome shotgun (WGS) entry which is preliminary data.</text>
</comment>
<dbReference type="GO" id="GO:0016740">
    <property type="term" value="F:transferase activity"/>
    <property type="evidence" value="ECO:0007669"/>
    <property type="project" value="UniProtKB-UniRule"/>
</dbReference>